<name>A0AAJ5VRC4_9HYPH</name>
<protein>
    <submittedName>
        <fullName evidence="1">Uncharacterized protein</fullName>
    </submittedName>
</protein>
<dbReference type="AlphaFoldDB" id="A0AAJ5VRC4"/>
<proteinExistence type="predicted"/>
<sequence length="87" mass="9588">MAKSDPRISIAPSLNAVAEAQALDLGITKKELIEAALRFYLKNSAMTAELRELAAYQAKQTLQLSSDLRVIAKYIVDRHSIDLDEGN</sequence>
<gene>
    <name evidence="1" type="ORF">P0Y65_14220</name>
</gene>
<evidence type="ECO:0000313" key="1">
    <source>
        <dbReference type="EMBL" id="WEK03343.1"/>
    </source>
</evidence>
<dbReference type="EMBL" id="CP119312">
    <property type="protein sequence ID" value="WEK03343.1"/>
    <property type="molecule type" value="Genomic_DNA"/>
</dbReference>
<organism evidence="1 2">
    <name type="scientific">Candidatus Devosia phytovorans</name>
    <dbReference type="NCBI Taxonomy" id="3121372"/>
    <lineage>
        <taxon>Bacteria</taxon>
        <taxon>Pseudomonadati</taxon>
        <taxon>Pseudomonadota</taxon>
        <taxon>Alphaproteobacteria</taxon>
        <taxon>Hyphomicrobiales</taxon>
        <taxon>Devosiaceae</taxon>
        <taxon>Devosia</taxon>
    </lineage>
</organism>
<evidence type="ECO:0000313" key="2">
    <source>
        <dbReference type="Proteomes" id="UP001217476"/>
    </source>
</evidence>
<accession>A0AAJ5VRC4</accession>
<reference evidence="1" key="1">
    <citation type="submission" date="2023-03" db="EMBL/GenBank/DDBJ databases">
        <title>Andean soil-derived lignocellulolytic bacterial consortium as a source of novel taxa and putative plastic-active enzymes.</title>
        <authorList>
            <person name="Diaz-Garcia L."/>
            <person name="Chuvochina M."/>
            <person name="Feuerriegel G."/>
            <person name="Bunk B."/>
            <person name="Sproer C."/>
            <person name="Streit W.R."/>
            <person name="Rodriguez L.M."/>
            <person name="Overmann J."/>
            <person name="Jimenez D.J."/>
        </authorList>
    </citation>
    <scope>NUCLEOTIDE SEQUENCE</scope>
    <source>
        <strain evidence="1">MAG 4196</strain>
    </source>
</reference>
<dbReference type="Proteomes" id="UP001217476">
    <property type="component" value="Chromosome"/>
</dbReference>